<sequence length="428" mass="46730">MKIQAAIIGWVYTIFFCLVSYTDAFSHGASLEACVDMKPRHIRAQLQNPRNNYITIYTNVSSYSPGDKVPVTVRSRGDFMGFLLQARRVSNDQIAGTFVFIPSGSKLMSCFEEANTVTHSDKSPKRNLSFVWKAPHQPTGDIKFFLSVVQSYFIYWERIESTIVSQQTQNRTLSDGNVEPAASLQKPNGLEVTTTVSRPPLTLTQHTQTAEFAVVSLTGTSVTDSMEPVLGGLTTEVPADEVNLLKPSPLRNTSEMASSSDQRGQLDWDGDHADRDQTLEPSLDVQGLEKVLTLGSFTFEDNASSHNTHNRTQDGLGSGAVEPCLHCDEGEQERPGAYNLTLTRSPSSMGAPFSVHLSYSQFIMVTKAETQKGGGPANSSMASKASAALRQLALRPSGLPKPLPASCLSQSMWIPEKSMEKIALDSLI</sequence>
<evidence type="ECO:0000256" key="1">
    <source>
        <dbReference type="SAM" id="MobiDB-lite"/>
    </source>
</evidence>
<dbReference type="GO" id="GO:0016020">
    <property type="term" value="C:membrane"/>
    <property type="evidence" value="ECO:0007669"/>
    <property type="project" value="TreeGrafter"/>
</dbReference>
<dbReference type="InterPro" id="IPR042307">
    <property type="entry name" value="Reeler_sf"/>
</dbReference>
<dbReference type="Pfam" id="PF02014">
    <property type="entry name" value="Reeler"/>
    <property type="match status" value="1"/>
</dbReference>
<dbReference type="AlphaFoldDB" id="A0A6P5JRN1"/>
<feature type="compositionally biased region" description="Polar residues" evidence="1">
    <location>
        <begin position="250"/>
        <end position="263"/>
    </location>
</feature>
<dbReference type="RefSeq" id="XP_020833961.1">
    <property type="nucleotide sequence ID" value="XM_020978302.1"/>
</dbReference>
<dbReference type="KEGG" id="pcw:110202286"/>
<feature type="chain" id="PRO_5028026767" evidence="2">
    <location>
        <begin position="25"/>
        <end position="428"/>
    </location>
</feature>
<evidence type="ECO:0000313" key="4">
    <source>
        <dbReference type="Proteomes" id="UP000515140"/>
    </source>
</evidence>
<evidence type="ECO:0000313" key="5">
    <source>
        <dbReference type="RefSeq" id="XP_020833961.1"/>
    </source>
</evidence>
<dbReference type="InParanoid" id="A0A6P5JRN1"/>
<dbReference type="PROSITE" id="PS51019">
    <property type="entry name" value="REELIN"/>
    <property type="match status" value="1"/>
</dbReference>
<reference evidence="5" key="1">
    <citation type="submission" date="2025-08" db="UniProtKB">
        <authorList>
            <consortium name="RefSeq"/>
        </authorList>
    </citation>
    <scope>IDENTIFICATION</scope>
    <source>
        <tissue evidence="5">Spleen</tissue>
    </source>
</reference>
<keyword evidence="2" id="KW-0732">Signal</keyword>
<dbReference type="InterPro" id="IPR002861">
    <property type="entry name" value="Reeler_dom"/>
</dbReference>
<feature type="domain" description="Reelin" evidence="3">
    <location>
        <begin position="19"/>
        <end position="180"/>
    </location>
</feature>
<dbReference type="CDD" id="cd08544">
    <property type="entry name" value="Reeler"/>
    <property type="match status" value="1"/>
</dbReference>
<dbReference type="PANTHER" id="PTHR45828:SF51">
    <property type="entry name" value="REELIN DOMAIN-CONTAINING PROTEIN 1"/>
    <property type="match status" value="1"/>
</dbReference>
<dbReference type="Gene3D" id="2.60.40.4060">
    <property type="entry name" value="Reeler domain"/>
    <property type="match status" value="1"/>
</dbReference>
<dbReference type="InterPro" id="IPR051237">
    <property type="entry name" value="Ferric-chelate_Red/DefProt"/>
</dbReference>
<keyword evidence="4" id="KW-1185">Reference proteome</keyword>
<gene>
    <name evidence="5" type="primary">LOC110202286</name>
</gene>
<proteinExistence type="predicted"/>
<feature type="signal peptide" evidence="2">
    <location>
        <begin position="1"/>
        <end position="24"/>
    </location>
</feature>
<organism evidence="4 5">
    <name type="scientific">Phascolarctos cinereus</name>
    <name type="common">Koala</name>
    <dbReference type="NCBI Taxonomy" id="38626"/>
    <lineage>
        <taxon>Eukaryota</taxon>
        <taxon>Metazoa</taxon>
        <taxon>Chordata</taxon>
        <taxon>Craniata</taxon>
        <taxon>Vertebrata</taxon>
        <taxon>Euteleostomi</taxon>
        <taxon>Mammalia</taxon>
        <taxon>Metatheria</taxon>
        <taxon>Diprotodontia</taxon>
        <taxon>Phascolarctidae</taxon>
        <taxon>Phascolarctos</taxon>
    </lineage>
</organism>
<protein>
    <submittedName>
        <fullName evidence="5">Uncharacterized protein LOC110202286</fullName>
    </submittedName>
</protein>
<evidence type="ECO:0000259" key="3">
    <source>
        <dbReference type="PROSITE" id="PS51019"/>
    </source>
</evidence>
<evidence type="ECO:0000256" key="2">
    <source>
        <dbReference type="SAM" id="SignalP"/>
    </source>
</evidence>
<feature type="compositionally biased region" description="Basic and acidic residues" evidence="1">
    <location>
        <begin position="264"/>
        <end position="278"/>
    </location>
</feature>
<name>A0A6P5JRN1_PHACI</name>
<accession>A0A6P5JRN1</accession>
<dbReference type="Proteomes" id="UP000515140">
    <property type="component" value="Unplaced"/>
</dbReference>
<dbReference type="GeneID" id="110202286"/>
<dbReference type="PANTHER" id="PTHR45828">
    <property type="entry name" value="CYTOCHROME B561/FERRIC REDUCTASE TRANSMEMBRANE"/>
    <property type="match status" value="1"/>
</dbReference>
<feature type="region of interest" description="Disordered" evidence="1">
    <location>
        <begin position="240"/>
        <end position="282"/>
    </location>
</feature>